<comment type="caution">
    <text evidence="1">The sequence shown here is derived from an EMBL/GenBank/DDBJ whole genome shotgun (WGS) entry which is preliminary data.</text>
</comment>
<dbReference type="Gene3D" id="3.30.65.10">
    <property type="entry name" value="Bacterial Topoisomerase I, domain 1"/>
    <property type="match status" value="1"/>
</dbReference>
<name>A0ABT3KP73_9GAMM</name>
<protein>
    <submittedName>
        <fullName evidence="1">Uncharacterized protein</fullName>
    </submittedName>
</protein>
<dbReference type="EMBL" id="JAPEUL010000012">
    <property type="protein sequence ID" value="MCW4631832.1"/>
    <property type="molecule type" value="Genomic_DNA"/>
</dbReference>
<evidence type="ECO:0000313" key="1">
    <source>
        <dbReference type="EMBL" id="MCW4631832.1"/>
    </source>
</evidence>
<gene>
    <name evidence="1" type="ORF">ONZ52_24340</name>
</gene>
<dbReference type="RefSeq" id="WP_265221138.1">
    <property type="nucleotide sequence ID" value="NZ_JAPEUL010000012.1"/>
</dbReference>
<keyword evidence="2" id="KW-1185">Reference proteome</keyword>
<organism evidence="1 2">
    <name type="scientific">Marinomonas rhodophyticola</name>
    <dbReference type="NCBI Taxonomy" id="2992803"/>
    <lineage>
        <taxon>Bacteria</taxon>
        <taxon>Pseudomonadati</taxon>
        <taxon>Pseudomonadota</taxon>
        <taxon>Gammaproteobacteria</taxon>
        <taxon>Oceanospirillales</taxon>
        <taxon>Oceanospirillaceae</taxon>
        <taxon>Marinomonas</taxon>
    </lineage>
</organism>
<accession>A0ABT3KP73</accession>
<dbReference type="Proteomes" id="UP001431181">
    <property type="component" value="Unassembled WGS sequence"/>
</dbReference>
<sequence>MRKKSKNGYFWGCITYPGCTITLNDEKRVTRF</sequence>
<proteinExistence type="predicted"/>
<reference evidence="1" key="1">
    <citation type="submission" date="2022-11" db="EMBL/GenBank/DDBJ databases">
        <title>Marinomonas sp. nov., isolated from marine algae.</title>
        <authorList>
            <person name="Choi D.G."/>
            <person name="Kim J.M."/>
            <person name="Lee J.K."/>
            <person name="Baek J.H."/>
            <person name="Jeon C.O."/>
        </authorList>
    </citation>
    <scope>NUCLEOTIDE SEQUENCE</scope>
    <source>
        <strain evidence="1">KJ51-3</strain>
    </source>
</reference>
<evidence type="ECO:0000313" key="2">
    <source>
        <dbReference type="Proteomes" id="UP001431181"/>
    </source>
</evidence>